<dbReference type="InterPro" id="IPR038765">
    <property type="entry name" value="Papain-like_cys_pep_sf"/>
</dbReference>
<organism evidence="16">
    <name type="scientific">Thrips palmi</name>
    <name type="common">Melon thrips</name>
    <dbReference type="NCBI Taxonomy" id="161013"/>
    <lineage>
        <taxon>Eukaryota</taxon>
        <taxon>Metazoa</taxon>
        <taxon>Ecdysozoa</taxon>
        <taxon>Arthropoda</taxon>
        <taxon>Hexapoda</taxon>
        <taxon>Insecta</taxon>
        <taxon>Pterygota</taxon>
        <taxon>Neoptera</taxon>
        <taxon>Paraneoptera</taxon>
        <taxon>Thysanoptera</taxon>
        <taxon>Terebrantia</taxon>
        <taxon>Thripoidea</taxon>
        <taxon>Thripidae</taxon>
        <taxon>Thrips</taxon>
    </lineage>
</organism>
<comment type="subcellular location">
    <subcellularLocation>
        <location evidence="2">Nucleus</location>
        <location evidence="2">Nucleolus</location>
    </subcellularLocation>
</comment>
<keyword evidence="5" id="KW-0645">Protease</keyword>
<dbReference type="GO" id="GO:0005730">
    <property type="term" value="C:nucleolus"/>
    <property type="evidence" value="ECO:0007669"/>
    <property type="project" value="UniProtKB-SubCell"/>
</dbReference>
<reference evidence="16" key="1">
    <citation type="submission" date="2025-08" db="UniProtKB">
        <authorList>
            <consortium name="RefSeq"/>
        </authorList>
    </citation>
    <scope>IDENTIFICATION</scope>
    <source>
        <tissue evidence="16">Total insect</tissue>
    </source>
</reference>
<evidence type="ECO:0000256" key="6">
    <source>
        <dbReference type="ARBA" id="ARBA00022786"/>
    </source>
</evidence>
<dbReference type="SUPFAM" id="SSF54001">
    <property type="entry name" value="Cysteine proteinases"/>
    <property type="match status" value="2"/>
</dbReference>
<feature type="domain" description="USP" evidence="14">
    <location>
        <begin position="131"/>
        <end position="374"/>
    </location>
</feature>
<evidence type="ECO:0000259" key="14">
    <source>
        <dbReference type="PROSITE" id="PS50235"/>
    </source>
</evidence>
<evidence type="ECO:0000313" key="16">
    <source>
        <dbReference type="RefSeq" id="XP_034247498.1"/>
    </source>
</evidence>
<evidence type="ECO:0000256" key="13">
    <source>
        <dbReference type="ARBA" id="ARBA00043009"/>
    </source>
</evidence>
<dbReference type="GeneID" id="117649139"/>
<dbReference type="Pfam" id="PF00443">
    <property type="entry name" value="UCH"/>
    <property type="match status" value="1"/>
</dbReference>
<dbReference type="KEGG" id="tpal:117649139"/>
<evidence type="ECO:0000256" key="3">
    <source>
        <dbReference type="ARBA" id="ARBA00009085"/>
    </source>
</evidence>
<dbReference type="Proteomes" id="UP000515158">
    <property type="component" value="Unplaced"/>
</dbReference>
<evidence type="ECO:0000256" key="8">
    <source>
        <dbReference type="ARBA" id="ARBA00022807"/>
    </source>
</evidence>
<sequence>MSGTFLPYTCRKVNECSSQNNSHDCGVFLCYFARQIVIESSISHSSAAVSRLRHQMAFELLSSQLMDDNYLLVHSFLELLMYFFAHKTYIKFRPFHVSQDEYYPNGPLMGPTQVLYTALPAQQCPMIVPGSGLRNLGNTCYINSCVQMLMHIGPFAAFLEEDEDHRLTCLQEKCLTCALGKLRSDCQKGAGVVEPVELIMAIKGKCFDDTAYVCSFKENRIVFFILPDFWKDFEDGRMEDATEFLNLMLPRLQQEYIERFFLEDIDIHSQKTTPVCQIFGFYIRTETKCTSCQLTSVTFDHTLQITYPVARIKSVKNGLDLAMAPVEVADYNCNGCFKSVTANTVMTMQTLPRVLIIYQQRFVVGKLSKDTDPV</sequence>
<evidence type="ECO:0000256" key="2">
    <source>
        <dbReference type="ARBA" id="ARBA00004604"/>
    </source>
</evidence>
<dbReference type="Gene3D" id="3.90.70.10">
    <property type="entry name" value="Cysteine proteinases"/>
    <property type="match status" value="1"/>
</dbReference>
<evidence type="ECO:0000256" key="1">
    <source>
        <dbReference type="ARBA" id="ARBA00000707"/>
    </source>
</evidence>
<keyword evidence="7" id="KW-0378">Hydrolase</keyword>
<dbReference type="PROSITE" id="PS00972">
    <property type="entry name" value="USP_1"/>
    <property type="match status" value="1"/>
</dbReference>
<dbReference type="InParanoid" id="A0A6P8Z4R9"/>
<evidence type="ECO:0000256" key="9">
    <source>
        <dbReference type="ARBA" id="ARBA00039432"/>
    </source>
</evidence>
<dbReference type="AlphaFoldDB" id="A0A6P8Z4R9"/>
<proteinExistence type="inferred from homology"/>
<evidence type="ECO:0000256" key="10">
    <source>
        <dbReference type="ARBA" id="ARBA00041300"/>
    </source>
</evidence>
<dbReference type="RefSeq" id="XP_034247498.1">
    <property type="nucleotide sequence ID" value="XM_034391607.1"/>
</dbReference>
<evidence type="ECO:0000313" key="15">
    <source>
        <dbReference type="Proteomes" id="UP000515158"/>
    </source>
</evidence>
<comment type="similarity">
    <text evidence="3">Belongs to the peptidase C19 family.</text>
</comment>
<comment type="catalytic activity">
    <reaction evidence="1">
        <text>Thiol-dependent hydrolysis of ester, thioester, amide, peptide and isopeptide bonds formed by the C-terminal Gly of ubiquitin (a 76-residue protein attached to proteins as an intracellular targeting signal).</text>
        <dbReference type="EC" id="3.4.19.12"/>
    </reaction>
</comment>
<evidence type="ECO:0000256" key="7">
    <source>
        <dbReference type="ARBA" id="ARBA00022801"/>
    </source>
</evidence>
<evidence type="ECO:0000256" key="5">
    <source>
        <dbReference type="ARBA" id="ARBA00022670"/>
    </source>
</evidence>
<dbReference type="InterPro" id="IPR001394">
    <property type="entry name" value="Peptidase_C19_UCH"/>
</dbReference>
<dbReference type="GO" id="GO:0016579">
    <property type="term" value="P:protein deubiquitination"/>
    <property type="evidence" value="ECO:0007669"/>
    <property type="project" value="InterPro"/>
</dbReference>
<evidence type="ECO:0000256" key="11">
    <source>
        <dbReference type="ARBA" id="ARBA00042154"/>
    </source>
</evidence>
<accession>A0A6P8Z4R9</accession>
<keyword evidence="8" id="KW-0788">Thiol protease</keyword>
<dbReference type="GO" id="GO:0005829">
    <property type="term" value="C:cytosol"/>
    <property type="evidence" value="ECO:0007669"/>
    <property type="project" value="TreeGrafter"/>
</dbReference>
<evidence type="ECO:0000256" key="4">
    <source>
        <dbReference type="ARBA" id="ARBA00012759"/>
    </source>
</evidence>
<dbReference type="OrthoDB" id="2020758at2759"/>
<evidence type="ECO:0000256" key="12">
    <source>
        <dbReference type="ARBA" id="ARBA00042420"/>
    </source>
</evidence>
<dbReference type="Gene3D" id="3.40.395.10">
    <property type="entry name" value="Adenoviral Proteinase, Chain A"/>
    <property type="match status" value="1"/>
</dbReference>
<keyword evidence="6" id="KW-0833">Ubl conjugation pathway</keyword>
<dbReference type="GO" id="GO:0004843">
    <property type="term" value="F:cysteine-type deubiquitinase activity"/>
    <property type="evidence" value="ECO:0007669"/>
    <property type="project" value="UniProtKB-EC"/>
</dbReference>
<dbReference type="PROSITE" id="PS50235">
    <property type="entry name" value="USP_3"/>
    <property type="match status" value="1"/>
</dbReference>
<name>A0A6P8Z4R9_THRPL</name>
<gene>
    <name evidence="16" type="primary">LOC117649139</name>
</gene>
<dbReference type="GO" id="GO:0006508">
    <property type="term" value="P:proteolysis"/>
    <property type="evidence" value="ECO:0007669"/>
    <property type="project" value="UniProtKB-KW"/>
</dbReference>
<dbReference type="PANTHER" id="PTHR24006">
    <property type="entry name" value="UBIQUITIN CARBOXYL-TERMINAL HYDROLASE"/>
    <property type="match status" value="1"/>
</dbReference>
<dbReference type="InterPro" id="IPR018200">
    <property type="entry name" value="USP_CS"/>
</dbReference>
<keyword evidence="15" id="KW-1185">Reference proteome</keyword>
<dbReference type="InterPro" id="IPR050164">
    <property type="entry name" value="Peptidase_C19"/>
</dbReference>
<dbReference type="InterPro" id="IPR028889">
    <property type="entry name" value="USP"/>
</dbReference>
<dbReference type="EC" id="3.4.19.12" evidence="4"/>
<dbReference type="PANTHER" id="PTHR24006:SF758">
    <property type="entry name" value="UBIQUITIN CARBOXYL-TERMINAL HYDROLASE 36"/>
    <property type="match status" value="1"/>
</dbReference>
<protein>
    <recommendedName>
        <fullName evidence="9">Ubiquitin carboxyl-terminal hydrolase 36</fullName>
        <ecNumber evidence="4">3.4.19.12</ecNumber>
    </recommendedName>
    <alternativeName>
        <fullName evidence="12">Deubiquitinating enzyme 36</fullName>
    </alternativeName>
    <alternativeName>
        <fullName evidence="11">Protein scrawny</fullName>
    </alternativeName>
    <alternativeName>
        <fullName evidence="10">Ubiquitin thioesterase 36</fullName>
    </alternativeName>
    <alternativeName>
        <fullName evidence="13">Ubiquitin-specific-processing protease 36</fullName>
    </alternativeName>
</protein>